<comment type="similarity">
    <text evidence="4">Belongs to the BamE family.</text>
</comment>
<gene>
    <name evidence="4" type="primary">bamE</name>
    <name evidence="6" type="ORF">H8792_005980</name>
</gene>
<protein>
    <recommendedName>
        <fullName evidence="4">Outer membrane protein assembly factor BamE</fullName>
    </recommendedName>
</protein>
<keyword evidence="1 4" id="KW-0732">Signal</keyword>
<evidence type="ECO:0000256" key="1">
    <source>
        <dbReference type="ARBA" id="ARBA00022729"/>
    </source>
</evidence>
<comment type="subcellular location">
    <subcellularLocation>
        <location evidence="4">Cell outer membrane</location>
    </subcellularLocation>
</comment>
<dbReference type="Proteomes" id="UP001193680">
    <property type="component" value="Unassembled WGS sequence"/>
</dbReference>
<evidence type="ECO:0000313" key="6">
    <source>
        <dbReference type="EMBL" id="MBF6057886.1"/>
    </source>
</evidence>
<sequence length="137" mass="15577">MKRFDSPLNSNQTFNLPVKTLSSLGLICALLLSSGCSWLSPYKPPITQGNVMTTESLQYLQEGLTKDQVRQLLGPPMGQDAFQPDHWEYIFFSTEGDIYAGISEHLDLEFDEDQMLKSWKRSAAKKQIIKDRGFWGN</sequence>
<proteinExistence type="inferred from homology"/>
<comment type="function">
    <text evidence="4">Part of the outer membrane protein assembly complex, which is involved in assembly and insertion of beta-barrel proteins into the outer membrane.</text>
</comment>
<evidence type="ECO:0000259" key="5">
    <source>
        <dbReference type="Pfam" id="PF04355"/>
    </source>
</evidence>
<dbReference type="EMBL" id="JACBGI020000008">
    <property type="protein sequence ID" value="MBF6057886.1"/>
    <property type="molecule type" value="Genomic_DNA"/>
</dbReference>
<evidence type="ECO:0000256" key="3">
    <source>
        <dbReference type="ARBA" id="ARBA00023237"/>
    </source>
</evidence>
<dbReference type="InterPro" id="IPR026592">
    <property type="entry name" value="BamE"/>
</dbReference>
<keyword evidence="7" id="KW-1185">Reference proteome</keyword>
<evidence type="ECO:0000313" key="7">
    <source>
        <dbReference type="Proteomes" id="UP001193680"/>
    </source>
</evidence>
<dbReference type="PANTHER" id="PTHR37482">
    <property type="entry name" value="OUTER MEMBRANE PROTEIN ASSEMBLY FACTOR BAME"/>
    <property type="match status" value="1"/>
</dbReference>
<evidence type="ECO:0000256" key="2">
    <source>
        <dbReference type="ARBA" id="ARBA00023136"/>
    </source>
</evidence>
<dbReference type="PANTHER" id="PTHR37482:SF1">
    <property type="entry name" value="OUTER MEMBRANE PROTEIN ASSEMBLY FACTOR BAME"/>
    <property type="match status" value="1"/>
</dbReference>
<dbReference type="HAMAP" id="MF_00925">
    <property type="entry name" value="OM_assembly_BamE"/>
    <property type="match status" value="1"/>
</dbReference>
<dbReference type="InterPro" id="IPR037873">
    <property type="entry name" value="BamE-like"/>
</dbReference>
<evidence type="ECO:0000256" key="4">
    <source>
        <dbReference type="HAMAP-Rule" id="MF_00925"/>
    </source>
</evidence>
<name>A0ABS0C0X0_9GAMM</name>
<comment type="subunit">
    <text evidence="4">Part of the Bam complex.</text>
</comment>
<dbReference type="InterPro" id="IPR007450">
    <property type="entry name" value="BamE_dom"/>
</dbReference>
<comment type="caution">
    <text evidence="6">The sequence shown here is derived from an EMBL/GenBank/DDBJ whole genome shotgun (WGS) entry which is preliminary data.</text>
</comment>
<dbReference type="Gene3D" id="3.30.1450.10">
    <property type="match status" value="1"/>
</dbReference>
<accession>A0ABS0C0X0</accession>
<keyword evidence="2 4" id="KW-0472">Membrane</keyword>
<organism evidence="6 7">
    <name type="scientific">Thiomicrorhabdus heinhorstiae</name>
    <dbReference type="NCBI Taxonomy" id="2748010"/>
    <lineage>
        <taxon>Bacteria</taxon>
        <taxon>Pseudomonadati</taxon>
        <taxon>Pseudomonadota</taxon>
        <taxon>Gammaproteobacteria</taxon>
        <taxon>Thiotrichales</taxon>
        <taxon>Piscirickettsiaceae</taxon>
        <taxon>Thiomicrorhabdus</taxon>
    </lineage>
</organism>
<keyword evidence="3 4" id="KW-0998">Cell outer membrane</keyword>
<dbReference type="Pfam" id="PF04355">
    <property type="entry name" value="BamE"/>
    <property type="match status" value="1"/>
</dbReference>
<feature type="domain" description="Outer membrane protein assembly factor BamE" evidence="5">
    <location>
        <begin position="49"/>
        <end position="118"/>
    </location>
</feature>
<reference evidence="6 7" key="1">
    <citation type="submission" date="2020-11" db="EMBL/GenBank/DDBJ databases">
        <title>Sulfur oxidizing isolate from Hospital Hole Sinkhole.</title>
        <authorList>
            <person name="Scott K.M."/>
        </authorList>
    </citation>
    <scope>NUCLEOTIDE SEQUENCE [LARGE SCALE GENOMIC DNA]</scope>
    <source>
        <strain evidence="6 7">HH1</strain>
    </source>
</reference>